<accession>A0A3S3QCV0</accession>
<evidence type="ECO:0000256" key="1">
    <source>
        <dbReference type="ARBA" id="ARBA00022737"/>
    </source>
</evidence>
<dbReference type="InterPro" id="IPR046849">
    <property type="entry name" value="E2_motif"/>
</dbReference>
<dbReference type="InterPro" id="IPR011990">
    <property type="entry name" value="TPR-like_helical_dom_sf"/>
</dbReference>
<feature type="repeat" description="PPR" evidence="2">
    <location>
        <begin position="644"/>
        <end position="674"/>
    </location>
</feature>
<dbReference type="Pfam" id="PF01535">
    <property type="entry name" value="PPR"/>
    <property type="match status" value="4"/>
</dbReference>
<dbReference type="GO" id="GO:0009451">
    <property type="term" value="P:RNA modification"/>
    <property type="evidence" value="ECO:0007669"/>
    <property type="project" value="InterPro"/>
</dbReference>
<dbReference type="PROSITE" id="PS51375">
    <property type="entry name" value="PPR"/>
    <property type="match status" value="7"/>
</dbReference>
<dbReference type="GO" id="GO:0003723">
    <property type="term" value="F:RNA binding"/>
    <property type="evidence" value="ECO:0007669"/>
    <property type="project" value="InterPro"/>
</dbReference>
<dbReference type="NCBIfam" id="TIGR00756">
    <property type="entry name" value="PPR"/>
    <property type="match status" value="4"/>
</dbReference>
<evidence type="ECO:0000256" key="2">
    <source>
        <dbReference type="PROSITE-ProRule" id="PRU00708"/>
    </source>
</evidence>
<dbReference type="InterPro" id="IPR046960">
    <property type="entry name" value="PPR_At4g14850-like_plant"/>
</dbReference>
<proteinExistence type="predicted"/>
<dbReference type="Pfam" id="PF20431">
    <property type="entry name" value="E_motif"/>
    <property type="match status" value="1"/>
</dbReference>
<dbReference type="FunFam" id="1.25.40.10:FF:000031">
    <property type="entry name" value="Pentatricopeptide repeat-containing protein mitochondrial"/>
    <property type="match status" value="1"/>
</dbReference>
<keyword evidence="4" id="KW-1185">Reference proteome</keyword>
<dbReference type="Gene3D" id="1.25.40.10">
    <property type="entry name" value="Tetratricopeptide repeat domain"/>
    <property type="match status" value="5"/>
</dbReference>
<feature type="repeat" description="PPR" evidence="2">
    <location>
        <begin position="168"/>
        <end position="202"/>
    </location>
</feature>
<keyword evidence="1" id="KW-0677">Repeat</keyword>
<dbReference type="AlphaFoldDB" id="A0A3S3QCV0"/>
<sequence>MVFSSSPQNPTLFKFYQNPANSKRYLHFRIIPTYFSLQRCEKSLFSSHSKLQTSNSPDSEETHFHRSRIINKGGISIYHNEGNLINVGFLKNPLYVIHVSSMEPIAGDYAENNPFSCNSMLHTSNSSDSEETQFHGSGIVNKGTIFRDPSGGDSIELGFSKNWSSVMDVSSMGTMIREYTEMGLFENAIGCYLEMLNFGFPVHKFSYFPCLIKAFAGLSNLRTAKQIHGHTLKIGVGNDIYIVNSLLAMYWKCSAVEDALHMFDTMSEWDSVSWSTMISGYNQSKQPKMALKIFIWMQESSVQMNRVAFLSSISSCTACRSLIHGRAIHGCIVKNGLDSDLSLANAIIDMYMKCGDQMNAVHVFKRVSMRSNIVTWNMMISGYVHNGFFVEALVLFHEMHVRGMGPDSSTVVGVLESCSHLSNLLVGRQIHSCIIIYGLQNDPRVETALLDMYCKSGDIETGMKLFEQSSNRNFVMWGAIIAGCANKFHATKALELFSKFNFEGGIADSKTVVSVLRVCSSLALRHKGMEIHAFSIKKELDFNVFVGGALTDMYAKCKDIGSAQKVLLRLPIRDVVSWNALITGYTQNDLANDALKAFCNMQTEHVRPNTVTIACILSVCSQLSVLVLCKQIHGYLIRNMLESNTLVNNSLIATYARCGDIDSSLRLFRLMRDKNEISWNSMLSGLGIHGRMDEVLALFDEMKVEGVIPNHITFTGILSACSHTGNSDEGWRHFRSMSEDYRILPEIEQYTCMVDLLGRAGHLDQAYDLIKHMPCKPDAFIWGSLLGSCKIHGNKVLAEQVADHIFELDSNIAAYHVLLSNIYEDFGKWDAVDRVRAAMKKMGLRKTPGCSWVVIDSKLHIFLASDRSHSHSSEIYAALEHLTQEIRDDGYTPQLHSVIIGHDEATEQSDFL</sequence>
<protein>
    <submittedName>
        <fullName evidence="3">Putative pentatricopeptide repeat-containing protein</fullName>
    </submittedName>
</protein>
<feature type="repeat" description="PPR" evidence="2">
    <location>
        <begin position="675"/>
        <end position="709"/>
    </location>
</feature>
<dbReference type="STRING" id="337451.A0A3S3QCV0"/>
<dbReference type="FunFam" id="1.25.40.10:FF:000073">
    <property type="entry name" value="Pentatricopeptide repeat-containing protein chloroplastic"/>
    <property type="match status" value="1"/>
</dbReference>
<dbReference type="EMBL" id="QPKB01000004">
    <property type="protein sequence ID" value="RWR83298.1"/>
    <property type="molecule type" value="Genomic_DNA"/>
</dbReference>
<organism evidence="3 4">
    <name type="scientific">Cinnamomum micranthum f. kanehirae</name>
    <dbReference type="NCBI Taxonomy" id="337451"/>
    <lineage>
        <taxon>Eukaryota</taxon>
        <taxon>Viridiplantae</taxon>
        <taxon>Streptophyta</taxon>
        <taxon>Embryophyta</taxon>
        <taxon>Tracheophyta</taxon>
        <taxon>Spermatophyta</taxon>
        <taxon>Magnoliopsida</taxon>
        <taxon>Magnoliidae</taxon>
        <taxon>Laurales</taxon>
        <taxon>Lauraceae</taxon>
        <taxon>Cinnamomum</taxon>
    </lineage>
</organism>
<feature type="repeat" description="PPR" evidence="2">
    <location>
        <begin position="442"/>
        <end position="476"/>
    </location>
</feature>
<dbReference type="PANTHER" id="PTHR47926">
    <property type="entry name" value="PENTATRICOPEPTIDE REPEAT-CONTAINING PROTEIN"/>
    <property type="match status" value="1"/>
</dbReference>
<evidence type="ECO:0000313" key="4">
    <source>
        <dbReference type="Proteomes" id="UP000283530"/>
    </source>
</evidence>
<dbReference type="FunFam" id="1.25.40.10:FF:000436">
    <property type="entry name" value="Pentatricopeptide repeat-containing protein At5g39350 family"/>
    <property type="match status" value="1"/>
</dbReference>
<dbReference type="Proteomes" id="UP000283530">
    <property type="component" value="Unassembled WGS sequence"/>
</dbReference>
<dbReference type="Pfam" id="PF20430">
    <property type="entry name" value="Eplus_motif"/>
    <property type="match status" value="1"/>
</dbReference>
<comment type="caution">
    <text evidence="3">The sequence shown here is derived from an EMBL/GenBank/DDBJ whole genome shotgun (WGS) entry which is preliminary data.</text>
</comment>
<dbReference type="InterPro" id="IPR046848">
    <property type="entry name" value="E_motif"/>
</dbReference>
<dbReference type="FunFam" id="1.25.40.10:FF:000344">
    <property type="entry name" value="Pentatricopeptide repeat-containing protein"/>
    <property type="match status" value="1"/>
</dbReference>
<evidence type="ECO:0000313" key="3">
    <source>
        <dbReference type="EMBL" id="RWR83298.1"/>
    </source>
</evidence>
<dbReference type="FunFam" id="1.25.40.10:FF:000366">
    <property type="entry name" value="Pentatricopeptide (PPR) repeat-containing protein"/>
    <property type="match status" value="1"/>
</dbReference>
<feature type="repeat" description="PPR" evidence="2">
    <location>
        <begin position="270"/>
        <end position="304"/>
    </location>
</feature>
<dbReference type="OrthoDB" id="730395at2759"/>
<gene>
    <name evidence="3" type="ORF">CKAN_01205000</name>
</gene>
<name>A0A3S3QCV0_9MAGN</name>
<dbReference type="PANTHER" id="PTHR47926:SF347">
    <property type="entry name" value="PENTATRICOPEPTIDE REPEAT-CONTAINING PROTEIN"/>
    <property type="match status" value="1"/>
</dbReference>
<dbReference type="Pfam" id="PF13041">
    <property type="entry name" value="PPR_2"/>
    <property type="match status" value="3"/>
</dbReference>
<reference evidence="3 4" key="1">
    <citation type="journal article" date="2019" name="Nat. Plants">
        <title>Stout camphor tree genome fills gaps in understanding of flowering plant genome evolution.</title>
        <authorList>
            <person name="Chaw S.M."/>
            <person name="Liu Y.C."/>
            <person name="Wu Y.W."/>
            <person name="Wang H.Y."/>
            <person name="Lin C.I."/>
            <person name="Wu C.S."/>
            <person name="Ke H.M."/>
            <person name="Chang L.Y."/>
            <person name="Hsu C.Y."/>
            <person name="Yang H.T."/>
            <person name="Sudianto E."/>
            <person name="Hsu M.H."/>
            <person name="Wu K.P."/>
            <person name="Wang L.N."/>
            <person name="Leebens-Mack J.H."/>
            <person name="Tsai I.J."/>
        </authorList>
    </citation>
    <scope>NUCLEOTIDE SEQUENCE [LARGE SCALE GENOMIC DNA]</scope>
    <source>
        <strain evidence="4">cv. Chaw 1501</strain>
        <tissue evidence="3">Young leaves</tissue>
    </source>
</reference>
<feature type="repeat" description="PPR" evidence="2">
    <location>
        <begin position="372"/>
        <end position="406"/>
    </location>
</feature>
<dbReference type="InterPro" id="IPR002885">
    <property type="entry name" value="PPR_rpt"/>
</dbReference>
<feature type="repeat" description="PPR" evidence="2">
    <location>
        <begin position="574"/>
        <end position="608"/>
    </location>
</feature>